<organism evidence="1 2">
    <name type="scientific">Streptoalloteichus tenebrarius (strain ATCC 17920 / DSM 40477 / JCM 4838 / CBS 697.72 / NBRC 16177 / NCIMB 11028 / NRRL B-12390 / A12253. 1 / ISP 5477)</name>
    <name type="common">Streptomyces tenebrarius</name>
    <dbReference type="NCBI Taxonomy" id="1933"/>
    <lineage>
        <taxon>Bacteria</taxon>
        <taxon>Bacillati</taxon>
        <taxon>Actinomycetota</taxon>
        <taxon>Actinomycetes</taxon>
        <taxon>Pseudonocardiales</taxon>
        <taxon>Pseudonocardiaceae</taxon>
        <taxon>Streptoalloteichus</taxon>
    </lineage>
</organism>
<sequence length="76" mass="8198">MNGGIGTQCVLRAALELVDEHGLDVLSMRRPGARRGVEGMSLYHHVLNRSALLDGLVEWVLHLSVPPGGGRGRLMV</sequence>
<accession>A0ABT1I2J0</accession>
<comment type="caution">
    <text evidence="1">The sequence shown here is derived from an EMBL/GenBank/DDBJ whole genome shotgun (WGS) entry which is preliminary data.</text>
</comment>
<keyword evidence="2" id="KW-1185">Reference proteome</keyword>
<dbReference type="EMBL" id="JAMTCP010000054">
    <property type="protein sequence ID" value="MCP2262003.1"/>
    <property type="molecule type" value="Genomic_DNA"/>
</dbReference>
<evidence type="ECO:0000313" key="2">
    <source>
        <dbReference type="Proteomes" id="UP001205311"/>
    </source>
</evidence>
<dbReference type="RefSeq" id="WP_253673663.1">
    <property type="nucleotide sequence ID" value="NZ_JAMTCP010000054.1"/>
</dbReference>
<gene>
    <name evidence="1" type="ORF">LX15_005734</name>
</gene>
<dbReference type="SUPFAM" id="SSF46689">
    <property type="entry name" value="Homeodomain-like"/>
    <property type="match status" value="1"/>
</dbReference>
<dbReference type="InterPro" id="IPR009057">
    <property type="entry name" value="Homeodomain-like_sf"/>
</dbReference>
<proteinExistence type="predicted"/>
<protein>
    <submittedName>
        <fullName evidence="1">Transcriptional regulator, TetR family</fullName>
    </submittedName>
</protein>
<reference evidence="1 2" key="1">
    <citation type="submission" date="2022-06" db="EMBL/GenBank/DDBJ databases">
        <title>Genomic Encyclopedia of Archaeal and Bacterial Type Strains, Phase II (KMG-II): from individual species to whole genera.</title>
        <authorList>
            <person name="Goeker M."/>
        </authorList>
    </citation>
    <scope>NUCLEOTIDE SEQUENCE [LARGE SCALE GENOMIC DNA]</scope>
    <source>
        <strain evidence="1 2">DSM 40477</strain>
    </source>
</reference>
<evidence type="ECO:0000313" key="1">
    <source>
        <dbReference type="EMBL" id="MCP2262003.1"/>
    </source>
</evidence>
<dbReference type="Proteomes" id="UP001205311">
    <property type="component" value="Unassembled WGS sequence"/>
</dbReference>
<name>A0ABT1I2J0_STRSD</name>
<dbReference type="Gene3D" id="1.10.10.60">
    <property type="entry name" value="Homeodomain-like"/>
    <property type="match status" value="1"/>
</dbReference>